<dbReference type="InterPro" id="IPR051239">
    <property type="entry name" value="2'-dNMP_N-hydrolase"/>
</dbReference>
<organism evidence="1 2">
    <name type="scientific">Mesonia hippocampi</name>
    <dbReference type="NCBI Taxonomy" id="1628250"/>
    <lineage>
        <taxon>Bacteria</taxon>
        <taxon>Pseudomonadati</taxon>
        <taxon>Bacteroidota</taxon>
        <taxon>Flavobacteriia</taxon>
        <taxon>Flavobacteriales</taxon>
        <taxon>Flavobacteriaceae</taxon>
        <taxon>Mesonia</taxon>
    </lineage>
</organism>
<protein>
    <submittedName>
        <fullName evidence="1">Nucleoside 2-deoxyribosyltransferase</fullName>
    </submittedName>
</protein>
<dbReference type="PANTHER" id="PTHR15364">
    <property type="entry name" value="2'-DEOXYNUCLEOSIDE 5'-PHOSPHATE N-HYDROLASE 1"/>
    <property type="match status" value="1"/>
</dbReference>
<keyword evidence="1" id="KW-0808">Transferase</keyword>
<dbReference type="Proteomes" id="UP000553034">
    <property type="component" value="Unassembled WGS sequence"/>
</dbReference>
<evidence type="ECO:0000313" key="1">
    <source>
        <dbReference type="EMBL" id="MBB4117799.1"/>
    </source>
</evidence>
<dbReference type="RefSeq" id="WP_183475458.1">
    <property type="nucleotide sequence ID" value="NZ_JACIFO010000001.1"/>
</dbReference>
<dbReference type="Pfam" id="PF05014">
    <property type="entry name" value="Nuc_deoxyrib_tr"/>
    <property type="match status" value="1"/>
</dbReference>
<accession>A0A840EH95</accession>
<reference evidence="1 2" key="1">
    <citation type="submission" date="2020-08" db="EMBL/GenBank/DDBJ databases">
        <title>Genomic Encyclopedia of Type Strains, Phase IV (KMG-IV): sequencing the most valuable type-strain genomes for metagenomic binning, comparative biology and taxonomic classification.</title>
        <authorList>
            <person name="Goeker M."/>
        </authorList>
    </citation>
    <scope>NUCLEOTIDE SEQUENCE [LARGE SCALE GENOMIC DNA]</scope>
    <source>
        <strain evidence="1 2">DSM 29568</strain>
    </source>
</reference>
<dbReference type="AlphaFoldDB" id="A0A840EH95"/>
<dbReference type="SUPFAM" id="SSF52309">
    <property type="entry name" value="N-(deoxy)ribosyltransferase-like"/>
    <property type="match status" value="1"/>
</dbReference>
<name>A0A840EH95_9FLAO</name>
<dbReference type="GO" id="GO:0070694">
    <property type="term" value="F:5-hydroxymethyl-dUMP N-hydrolase activity"/>
    <property type="evidence" value="ECO:0007669"/>
    <property type="project" value="TreeGrafter"/>
</dbReference>
<proteinExistence type="predicted"/>
<dbReference type="PANTHER" id="PTHR15364:SF0">
    <property type="entry name" value="2'-DEOXYNUCLEOSIDE 5'-PHOSPHATE N-HYDROLASE 1"/>
    <property type="match status" value="1"/>
</dbReference>
<dbReference type="GO" id="GO:0009159">
    <property type="term" value="P:deoxyribonucleoside monophosphate catabolic process"/>
    <property type="evidence" value="ECO:0007669"/>
    <property type="project" value="TreeGrafter"/>
</dbReference>
<dbReference type="EMBL" id="JACIFO010000001">
    <property type="protein sequence ID" value="MBB4117799.1"/>
    <property type="molecule type" value="Genomic_DNA"/>
</dbReference>
<dbReference type="GO" id="GO:0016740">
    <property type="term" value="F:transferase activity"/>
    <property type="evidence" value="ECO:0007669"/>
    <property type="project" value="UniProtKB-KW"/>
</dbReference>
<sequence>MKIEENKMLKNKIYFAGPLFSQAERNFNIELTERIEKLNFEIFLPQRDGAELDKPPFINMTQEERNKAIFKLDVNQVSQCDIFLFILDGRVPDEGACFELGLAYNQKKMIIGLHTDMRASFIDSKLNAMLEGAFDELFTSAEALINYLKGLQEIKIEPNNT</sequence>
<gene>
    <name evidence="1" type="ORF">GGR32_000071</name>
</gene>
<dbReference type="InterPro" id="IPR007710">
    <property type="entry name" value="Nucleoside_deoxyribTrfase"/>
</dbReference>
<keyword evidence="2" id="KW-1185">Reference proteome</keyword>
<dbReference type="Gene3D" id="3.40.50.450">
    <property type="match status" value="1"/>
</dbReference>
<evidence type="ECO:0000313" key="2">
    <source>
        <dbReference type="Proteomes" id="UP000553034"/>
    </source>
</evidence>
<comment type="caution">
    <text evidence="1">The sequence shown here is derived from an EMBL/GenBank/DDBJ whole genome shotgun (WGS) entry which is preliminary data.</text>
</comment>